<feature type="region of interest" description="Disordered" evidence="2">
    <location>
        <begin position="393"/>
        <end position="412"/>
    </location>
</feature>
<dbReference type="EMBL" id="OV696699">
    <property type="protein sequence ID" value="CAH1244954.1"/>
    <property type="molecule type" value="Genomic_DNA"/>
</dbReference>
<evidence type="ECO:0000313" key="4">
    <source>
        <dbReference type="Proteomes" id="UP000838412"/>
    </source>
</evidence>
<feature type="region of interest" description="Disordered" evidence="2">
    <location>
        <begin position="942"/>
        <end position="1002"/>
    </location>
</feature>
<dbReference type="AlphaFoldDB" id="A0A8K0EBC5"/>
<protein>
    <submittedName>
        <fullName evidence="3">Hypp7405 protein</fullName>
    </submittedName>
</protein>
<feature type="region of interest" description="Disordered" evidence="2">
    <location>
        <begin position="810"/>
        <end position="829"/>
    </location>
</feature>
<keyword evidence="4" id="KW-1185">Reference proteome</keyword>
<reference evidence="3" key="1">
    <citation type="submission" date="2022-01" db="EMBL/GenBank/DDBJ databases">
        <authorList>
            <person name="Braso-Vives M."/>
        </authorList>
    </citation>
    <scope>NUCLEOTIDE SEQUENCE</scope>
</reference>
<keyword evidence="1" id="KW-0175">Coiled coil</keyword>
<name>A0A8K0EBC5_BRALA</name>
<accession>A0A8K0EBC5</accession>
<dbReference type="Proteomes" id="UP000838412">
    <property type="component" value="Chromosome 14"/>
</dbReference>
<feature type="compositionally biased region" description="Low complexity" evidence="2">
    <location>
        <begin position="237"/>
        <end position="249"/>
    </location>
</feature>
<gene>
    <name evidence="3" type="primary">Hypp7405</name>
    <name evidence="3" type="ORF">BLAG_LOCUS7451</name>
</gene>
<feature type="coiled-coil region" evidence="1">
    <location>
        <begin position="298"/>
        <end position="346"/>
    </location>
</feature>
<proteinExistence type="predicted"/>
<organism evidence="3 4">
    <name type="scientific">Branchiostoma lanceolatum</name>
    <name type="common">Common lancelet</name>
    <name type="synonym">Amphioxus lanceolatum</name>
    <dbReference type="NCBI Taxonomy" id="7740"/>
    <lineage>
        <taxon>Eukaryota</taxon>
        <taxon>Metazoa</taxon>
        <taxon>Chordata</taxon>
        <taxon>Cephalochordata</taxon>
        <taxon>Leptocardii</taxon>
        <taxon>Amphioxiformes</taxon>
        <taxon>Branchiostomatidae</taxon>
        <taxon>Branchiostoma</taxon>
    </lineage>
</organism>
<evidence type="ECO:0000256" key="1">
    <source>
        <dbReference type="SAM" id="Coils"/>
    </source>
</evidence>
<feature type="compositionally biased region" description="Basic residues" evidence="2">
    <location>
        <begin position="980"/>
        <end position="991"/>
    </location>
</feature>
<evidence type="ECO:0000256" key="2">
    <source>
        <dbReference type="SAM" id="MobiDB-lite"/>
    </source>
</evidence>
<feature type="region of interest" description="Disordered" evidence="2">
    <location>
        <begin position="234"/>
        <end position="281"/>
    </location>
</feature>
<feature type="compositionally biased region" description="Polar residues" evidence="2">
    <location>
        <begin position="258"/>
        <end position="276"/>
    </location>
</feature>
<sequence length="1019" mass="114146">MNEQMMKLKQQGRKIGHLTMEKENLQKQVINAFKQVKQKPIDQSEGAVLKHAAAEVNDLLKRIRTEGEDAIAVLEAELQKLLTQLEEQTVKMNMMAAVLEEKKLMYQQVMEENTKLTNEKLLMQERMEKTLDEVVRLRKAMKAQGQVEESAGMKVNVKEGKWQDEDGKWYEPATLMVILRGLRVRGAESERETRRLKVKLGEAKAALELKETENDALMIQLKCRPKVMKSKVKVEHTTTTVRSETTEMVQSPGACSQCGRSGQDHTSASPASNRGQENVFGRVPVPATPVHEQSAPEKDQNLKVIAALTQENEEFKQNLKMTKNNLDHALEEIEKLKAELEDLKSHQGQDQYMYMGPDGGMVMDMSDEEIEIMHQDYTREDTQSLHTIQESEFGAAAPDQSGLRDGRGSTLPTKSPYHPESLLPGEMPAHVHPALQREMTAAEILKKVSLSEKEVSVHLIQPDSHLPVPTRSTTLMKRLSHAPEEHLSPEEEMGPSHENLVVEEFLVKHKGVQCDLQPPVLQTRRTSHQTGSASRPSIFRSQGGFQESEQLLHTLREENKGLASSDTIPRAARKFLKSETAAAMLNGEEPTVVEWETAASLKRLQRKLDDITAHILVMTKEAMNFVSKEGGAMQTANCKIRGNISDTSLAGVQNEDEDALLTKHPALIGGAGFKHRVSQAGANCMQLTEEDPEEEEAAAVPGAAMKEKLKVLGQHAVDVFGTMMNLAYATVKYQFQDYVHLHKVMKPKHRQQMKELMNLLEVEDDDDDDDDLMYKGSRRRSSILHKYFLDNRMEQRLRKTMQVKGLRTVGSGFKLDTPPRPATDSQQEPRLVLSKSFVQLRSTVSRVGTTASDHRHELEIPKATAPRAGLPVLVVGLGNRKAAQTTYPPARKRSIQPWRDSHLYKMTALDPTYRMARPGAKVAATKLGSGFAVPMKFKEPESKTFSRPMRKAQVKSRPKEVEPHPALAAGLTFPLPTLKPTRHGLQGKRAKGTLSTSKVQENRDQGTVLPLLFVTSKQK</sequence>
<evidence type="ECO:0000313" key="3">
    <source>
        <dbReference type="EMBL" id="CAH1244954.1"/>
    </source>
</evidence>
<dbReference type="OrthoDB" id="10051205at2759"/>
<feature type="coiled-coil region" evidence="1">
    <location>
        <begin position="64"/>
        <end position="126"/>
    </location>
</feature>